<gene>
    <name evidence="2" type="ORF">HQ945_13095</name>
</gene>
<sequence>MLLIKCPYCEDERPELEFRNAGEAHLVRANPIVDQSDDDFAAFLYFRQNPKGLQFERWRHIHGCGRFFNAVRDSVSDKFLTVYKAGEPKPNVEQLVTRGTTPAEAVVESPAPRTPRTKKAEA</sequence>
<dbReference type="GO" id="GO:0046653">
    <property type="term" value="P:tetrahydrofolate metabolic process"/>
    <property type="evidence" value="ECO:0007669"/>
    <property type="project" value="InterPro"/>
</dbReference>
<proteinExistence type="predicted"/>
<reference evidence="2 3" key="1">
    <citation type="submission" date="2020-05" db="EMBL/GenBank/DDBJ databases">
        <authorList>
            <person name="Kim M.K."/>
        </authorList>
    </citation>
    <scope>NUCLEOTIDE SEQUENCE [LARGE SCALE GENOMIC DNA]</scope>
    <source>
        <strain evidence="2 3">BT25</strain>
    </source>
</reference>
<evidence type="ECO:0000313" key="3">
    <source>
        <dbReference type="Proteomes" id="UP000550508"/>
    </source>
</evidence>
<dbReference type="InterPro" id="IPR006279">
    <property type="entry name" value="SoxD"/>
</dbReference>
<comment type="caution">
    <text evidence="2">The sequence shown here is derived from an EMBL/GenBank/DDBJ whole genome shotgun (WGS) entry which is preliminary data.</text>
</comment>
<evidence type="ECO:0000256" key="1">
    <source>
        <dbReference type="SAM" id="MobiDB-lite"/>
    </source>
</evidence>
<evidence type="ECO:0000313" key="2">
    <source>
        <dbReference type="EMBL" id="NTS32194.1"/>
    </source>
</evidence>
<name>A0A849VTF0_9HYPH</name>
<dbReference type="GO" id="GO:0008115">
    <property type="term" value="F:sarcosine oxidase activity"/>
    <property type="evidence" value="ECO:0007669"/>
    <property type="project" value="InterPro"/>
</dbReference>
<accession>A0A849VTF0</accession>
<dbReference type="RefSeq" id="WP_113280906.1">
    <property type="nucleotide sequence ID" value="NZ_JABUMX010000002.1"/>
</dbReference>
<keyword evidence="3" id="KW-1185">Reference proteome</keyword>
<feature type="region of interest" description="Disordered" evidence="1">
    <location>
        <begin position="99"/>
        <end position="122"/>
    </location>
</feature>
<dbReference type="EMBL" id="JABUMX010000002">
    <property type="protein sequence ID" value="NTS32194.1"/>
    <property type="molecule type" value="Genomic_DNA"/>
</dbReference>
<dbReference type="Proteomes" id="UP000550508">
    <property type="component" value="Unassembled WGS sequence"/>
</dbReference>
<protein>
    <submittedName>
        <fullName evidence="2">Sarcosine oxidase subunit delta</fullName>
    </submittedName>
</protein>
<dbReference type="InterPro" id="IPR038561">
    <property type="entry name" value="SoxD_sf"/>
</dbReference>
<dbReference type="Gene3D" id="3.30.2270.10">
    <property type="entry name" value="Folate-binding superfamily"/>
    <property type="match status" value="1"/>
</dbReference>
<dbReference type="Pfam" id="PF04267">
    <property type="entry name" value="SoxD"/>
    <property type="match status" value="1"/>
</dbReference>
<dbReference type="AlphaFoldDB" id="A0A849VTF0"/>
<organism evidence="2 3">
    <name type="scientific">Phyllobacterium pellucidum</name>
    <dbReference type="NCBI Taxonomy" id="2740464"/>
    <lineage>
        <taxon>Bacteria</taxon>
        <taxon>Pseudomonadati</taxon>
        <taxon>Pseudomonadota</taxon>
        <taxon>Alphaproteobacteria</taxon>
        <taxon>Hyphomicrobiales</taxon>
        <taxon>Phyllobacteriaceae</taxon>
        <taxon>Phyllobacterium</taxon>
    </lineage>
</organism>